<dbReference type="AlphaFoldDB" id="A0AAN9KXX6"/>
<gene>
    <name evidence="3" type="ORF">VNO77_28017</name>
</gene>
<organism evidence="3 4">
    <name type="scientific">Canavalia gladiata</name>
    <name type="common">Sword bean</name>
    <name type="synonym">Dolichos gladiatus</name>
    <dbReference type="NCBI Taxonomy" id="3824"/>
    <lineage>
        <taxon>Eukaryota</taxon>
        <taxon>Viridiplantae</taxon>
        <taxon>Streptophyta</taxon>
        <taxon>Embryophyta</taxon>
        <taxon>Tracheophyta</taxon>
        <taxon>Spermatophyta</taxon>
        <taxon>Magnoliopsida</taxon>
        <taxon>eudicotyledons</taxon>
        <taxon>Gunneridae</taxon>
        <taxon>Pentapetalae</taxon>
        <taxon>rosids</taxon>
        <taxon>fabids</taxon>
        <taxon>Fabales</taxon>
        <taxon>Fabaceae</taxon>
        <taxon>Papilionoideae</taxon>
        <taxon>50 kb inversion clade</taxon>
        <taxon>NPAAA clade</taxon>
        <taxon>indigoferoid/millettioid clade</taxon>
        <taxon>Phaseoleae</taxon>
        <taxon>Canavalia</taxon>
    </lineage>
</organism>
<dbReference type="InterPro" id="IPR053772">
    <property type="entry name" value="At1g61320/At1g61330-like"/>
</dbReference>
<sequence length="527" mass="60451">MEIVKMSSSTVNNEEEVRDFISALPDSILSAIVSLLPDTQGVRTCVLSKRWIKVWKQASWLKLDQRRMLKDSIEAYVRKTSFSTRLVAALSRKFVPYGENDEKDAICMAEMLINSILDSHASSLRRCSIRHMSESCASGQAVKWIKTLLHKNKVKELTMEREWPNWSDERHLHRALKNLGWTLDFPFEDFLGFEKLELRNYHLKTSPSGDVSNQLLKTLTLENVNIEAETFDGILSFCLNLENLTIDRCDYVKGPPQVKICSTSLKFIKICNMAVTSIEVCGANLEVFEFDTVVCDPQKLIFETPKLRVLRSYFDARFGYRCYLTVDLIKLLTSKEILDTCRGLQNPESSPSRFTHIFQNLVTLRVGLDLKKVINAISLFTALKSCPMLQNLEVNNEVNNTIDNFNGAEDEEQMEDDILPYPKILFWKNREPCECIDHQLKTLCIRGYFGIPFEVEFLKYMITTAEGMKRLSVWFVDDCPWSQAIETLCLLSFPKASTNLSIDLHPGPVYMSKVDGTFEDWVSSLRG</sequence>
<dbReference type="InterPro" id="IPR032675">
    <property type="entry name" value="LRR_dom_sf"/>
</dbReference>
<evidence type="ECO:0000259" key="2">
    <source>
        <dbReference type="Pfam" id="PF24758"/>
    </source>
</evidence>
<dbReference type="InterPro" id="IPR006566">
    <property type="entry name" value="FBD"/>
</dbReference>
<evidence type="ECO:0000313" key="4">
    <source>
        <dbReference type="Proteomes" id="UP001367508"/>
    </source>
</evidence>
<dbReference type="PANTHER" id="PTHR34145">
    <property type="entry name" value="OS02G0105600 PROTEIN"/>
    <property type="match status" value="1"/>
</dbReference>
<dbReference type="InterPro" id="IPR036047">
    <property type="entry name" value="F-box-like_dom_sf"/>
</dbReference>
<dbReference type="SUPFAM" id="SSF52058">
    <property type="entry name" value="L domain-like"/>
    <property type="match status" value="1"/>
</dbReference>
<proteinExistence type="predicted"/>
<evidence type="ECO:0000259" key="1">
    <source>
        <dbReference type="Pfam" id="PF08387"/>
    </source>
</evidence>
<reference evidence="3 4" key="1">
    <citation type="submission" date="2024-01" db="EMBL/GenBank/DDBJ databases">
        <title>The genomes of 5 underutilized Papilionoideae crops provide insights into root nodulation and disease resistanc.</title>
        <authorList>
            <person name="Jiang F."/>
        </authorList>
    </citation>
    <scope>NUCLEOTIDE SEQUENCE [LARGE SCALE GENOMIC DNA]</scope>
    <source>
        <strain evidence="3">LVBAO_FW01</strain>
        <tissue evidence="3">Leaves</tissue>
    </source>
</reference>
<evidence type="ECO:0000313" key="3">
    <source>
        <dbReference type="EMBL" id="KAK7324457.1"/>
    </source>
</evidence>
<feature type="domain" description="F-box/LRR-repeat protein 15/At3g58940/PEG3-like LRR" evidence="2">
    <location>
        <begin position="196"/>
        <end position="310"/>
    </location>
</feature>
<comment type="caution">
    <text evidence="3">The sequence shown here is derived from an EMBL/GenBank/DDBJ whole genome shotgun (WGS) entry which is preliminary data.</text>
</comment>
<keyword evidence="4" id="KW-1185">Reference proteome</keyword>
<dbReference type="Gene3D" id="3.80.10.10">
    <property type="entry name" value="Ribonuclease Inhibitor"/>
    <property type="match status" value="1"/>
</dbReference>
<dbReference type="InterPro" id="IPR055411">
    <property type="entry name" value="LRR_FXL15/At3g58940/PEG3-like"/>
</dbReference>
<dbReference type="Pfam" id="PF24758">
    <property type="entry name" value="LRR_At5g56370"/>
    <property type="match status" value="1"/>
</dbReference>
<dbReference type="Proteomes" id="UP001367508">
    <property type="component" value="Unassembled WGS sequence"/>
</dbReference>
<dbReference type="SUPFAM" id="SSF81383">
    <property type="entry name" value="F-box domain"/>
    <property type="match status" value="1"/>
</dbReference>
<dbReference type="EMBL" id="JAYMYQ010000006">
    <property type="protein sequence ID" value="KAK7324457.1"/>
    <property type="molecule type" value="Genomic_DNA"/>
</dbReference>
<protein>
    <submittedName>
        <fullName evidence="3">Uncharacterized protein</fullName>
    </submittedName>
</protein>
<feature type="domain" description="FBD" evidence="1">
    <location>
        <begin position="430"/>
        <end position="471"/>
    </location>
</feature>
<accession>A0AAN9KXX6</accession>
<dbReference type="Pfam" id="PF08387">
    <property type="entry name" value="FBD"/>
    <property type="match status" value="1"/>
</dbReference>
<name>A0AAN9KXX6_CANGL</name>